<accession>F4PGP4</accession>
<dbReference type="InterPro" id="IPR050407">
    <property type="entry name" value="Geranylgeranyl_reductase"/>
</dbReference>
<dbReference type="OMA" id="VWYWLIP"/>
<sequence>MEFDKEIEIFRKMDSKIVANALAFVQKSIEKVPVIQKVIDSKLVQENKVAAGITAVGAGVVAAATISKFVNCEGKRYDFAAIPNMTYEESIYDVITIGAGPSGSTLGYYLAREGRKVALLEKKKFPRDKFCGDAVATMAQDILREMGVMKELVDEDLGHFAQNGGFVSPNGNSFIGNSAKELARDAKYNRGAVIAVKRIYLDEKIAKAAKRMGAELIENTTVNTAKFDRETGLWTIECVDSENNTPSVYKARCLICADGSPSAAARALGYVKTEPNGVCSRSYVKNNTTFKYDGVVFYPKSLLPGYCAIIREARDELNYLAYIIPGGEATIDDLSKFHHEYMEKDPFISAALGPNPDIERMKAAPLRLGGIKKSYDDHMLIIGDAAGFIDPLTGEGIQYAMEGSKIAAEVLIRAFREKDLSHQSLKRYQDRWMSRFGHEFDMSMKMSLLLYRFPIVLDAAASLIGKRGSRFLAEWAAVMTGVEPKTWFLRPDVGPFIFLEIITECGRRIFKKQNFKVDNATSY</sequence>
<dbReference type="OrthoDB" id="424974at2759"/>
<gene>
    <name evidence="2" type="primary">cmfB</name>
    <name evidence="2" type="ORF">DFA_03123</name>
</gene>
<dbReference type="EMBL" id="GL883006">
    <property type="protein sequence ID" value="EGG24878.1"/>
    <property type="molecule type" value="Genomic_DNA"/>
</dbReference>
<dbReference type="AlphaFoldDB" id="F4PGP4"/>
<dbReference type="Pfam" id="PF01494">
    <property type="entry name" value="FAD_binding_3"/>
    <property type="match status" value="1"/>
</dbReference>
<dbReference type="KEGG" id="dfa:DFA_03123"/>
<protein>
    <submittedName>
        <fullName evidence="2">CMF receptor CMFR1</fullName>
    </submittedName>
</protein>
<organism evidence="2 3">
    <name type="scientific">Cavenderia fasciculata</name>
    <name type="common">Slime mold</name>
    <name type="synonym">Dictyostelium fasciculatum</name>
    <dbReference type="NCBI Taxonomy" id="261658"/>
    <lineage>
        <taxon>Eukaryota</taxon>
        <taxon>Amoebozoa</taxon>
        <taxon>Evosea</taxon>
        <taxon>Eumycetozoa</taxon>
        <taxon>Dictyostelia</taxon>
        <taxon>Acytosteliales</taxon>
        <taxon>Cavenderiaceae</taxon>
        <taxon>Cavenderia</taxon>
    </lineage>
</organism>
<dbReference type="PANTHER" id="PTHR42685:SF22">
    <property type="entry name" value="CONDITIONED MEDIUM FACTOR RECEPTOR 1"/>
    <property type="match status" value="1"/>
</dbReference>
<proteinExistence type="predicted"/>
<dbReference type="InterPro" id="IPR036188">
    <property type="entry name" value="FAD/NAD-bd_sf"/>
</dbReference>
<dbReference type="Gene3D" id="3.50.50.60">
    <property type="entry name" value="FAD/NAD(P)-binding domain"/>
    <property type="match status" value="1"/>
</dbReference>
<dbReference type="NCBIfam" id="TIGR02032">
    <property type="entry name" value="GG-red-SF"/>
    <property type="match status" value="1"/>
</dbReference>
<dbReference type="PRINTS" id="PR00420">
    <property type="entry name" value="RNGMNOXGNASE"/>
</dbReference>
<evidence type="ECO:0000313" key="2">
    <source>
        <dbReference type="EMBL" id="EGG24878.1"/>
    </source>
</evidence>
<dbReference type="PANTHER" id="PTHR42685">
    <property type="entry name" value="GERANYLGERANYL DIPHOSPHATE REDUCTASE"/>
    <property type="match status" value="1"/>
</dbReference>
<keyword evidence="3" id="KW-1185">Reference proteome</keyword>
<evidence type="ECO:0000313" key="3">
    <source>
        <dbReference type="Proteomes" id="UP000007797"/>
    </source>
</evidence>
<dbReference type="RefSeq" id="XP_004362729.1">
    <property type="nucleotide sequence ID" value="XM_004362672.1"/>
</dbReference>
<dbReference type="STRING" id="1054147.F4PGP4"/>
<reference evidence="3" key="1">
    <citation type="journal article" date="2011" name="Genome Res.">
        <title>Phylogeny-wide analysis of social amoeba genomes highlights ancient origins for complex intercellular communication.</title>
        <authorList>
            <person name="Heidel A.J."/>
            <person name="Lawal H.M."/>
            <person name="Felder M."/>
            <person name="Schilde C."/>
            <person name="Helps N.R."/>
            <person name="Tunggal B."/>
            <person name="Rivero F."/>
            <person name="John U."/>
            <person name="Schleicher M."/>
            <person name="Eichinger L."/>
            <person name="Platzer M."/>
            <person name="Noegel A.A."/>
            <person name="Schaap P."/>
            <person name="Gloeckner G."/>
        </authorList>
    </citation>
    <scope>NUCLEOTIDE SEQUENCE [LARGE SCALE GENOMIC DNA]</scope>
    <source>
        <strain evidence="3">SH3</strain>
    </source>
</reference>
<dbReference type="SUPFAM" id="SSF51905">
    <property type="entry name" value="FAD/NAD(P)-binding domain"/>
    <property type="match status" value="1"/>
</dbReference>
<dbReference type="InterPro" id="IPR002938">
    <property type="entry name" value="FAD-bd"/>
</dbReference>
<keyword evidence="2" id="KW-0675">Receptor</keyword>
<name>F4PGP4_CACFS</name>
<dbReference type="GeneID" id="14876696"/>
<feature type="domain" description="FAD-binding" evidence="1">
    <location>
        <begin position="92"/>
        <end position="428"/>
    </location>
</feature>
<evidence type="ECO:0000259" key="1">
    <source>
        <dbReference type="Pfam" id="PF01494"/>
    </source>
</evidence>
<dbReference type="Proteomes" id="UP000007797">
    <property type="component" value="Unassembled WGS sequence"/>
</dbReference>
<dbReference type="InterPro" id="IPR011777">
    <property type="entry name" value="Geranylgeranyl_Rdtase_fam"/>
</dbReference>
<dbReference type="GO" id="GO:0016628">
    <property type="term" value="F:oxidoreductase activity, acting on the CH-CH group of donors, NAD or NADP as acceptor"/>
    <property type="evidence" value="ECO:0007669"/>
    <property type="project" value="InterPro"/>
</dbReference>
<dbReference type="GO" id="GO:0071949">
    <property type="term" value="F:FAD binding"/>
    <property type="evidence" value="ECO:0007669"/>
    <property type="project" value="InterPro"/>
</dbReference>